<dbReference type="GO" id="GO:0015079">
    <property type="term" value="F:potassium ion transmembrane transporter activity"/>
    <property type="evidence" value="ECO:0007669"/>
    <property type="project" value="UniProtKB-UniRule"/>
</dbReference>
<protein>
    <recommendedName>
        <fullName evidence="13">Probable potassium transport system protein Kup</fullName>
    </recommendedName>
</protein>
<accession>A0A6L3T290</accession>
<evidence type="ECO:0000256" key="13">
    <source>
        <dbReference type="HAMAP-Rule" id="MF_01522"/>
    </source>
</evidence>
<evidence type="ECO:0000256" key="4">
    <source>
        <dbReference type="ARBA" id="ARBA00022475"/>
    </source>
</evidence>
<dbReference type="InterPro" id="IPR023051">
    <property type="entry name" value="Kup"/>
</dbReference>
<comment type="function">
    <text evidence="13">Transport of potassium into the cell. Likely operates as a K(+):H(+) symporter.</text>
</comment>
<comment type="catalytic activity">
    <reaction evidence="13">
        <text>K(+)(in) + H(+)(in) = K(+)(out) + H(+)(out)</text>
        <dbReference type="Rhea" id="RHEA:28490"/>
        <dbReference type="ChEBI" id="CHEBI:15378"/>
        <dbReference type="ChEBI" id="CHEBI:29103"/>
    </reaction>
</comment>
<dbReference type="InterPro" id="IPR053952">
    <property type="entry name" value="K_trans_C"/>
</dbReference>
<evidence type="ECO:0000256" key="11">
    <source>
        <dbReference type="ARBA" id="ARBA00023065"/>
    </source>
</evidence>
<feature type="transmembrane region" description="Helical" evidence="13">
    <location>
        <begin position="337"/>
        <end position="362"/>
    </location>
</feature>
<proteinExistence type="inferred from homology"/>
<evidence type="ECO:0000256" key="9">
    <source>
        <dbReference type="ARBA" id="ARBA00022958"/>
    </source>
</evidence>
<feature type="transmembrane region" description="Helical" evidence="13">
    <location>
        <begin position="445"/>
        <end position="468"/>
    </location>
</feature>
<keyword evidence="6 13" id="KW-0633">Potassium transport</keyword>
<dbReference type="InterPro" id="IPR003855">
    <property type="entry name" value="K+_transporter"/>
</dbReference>
<dbReference type="GO" id="GO:0005886">
    <property type="term" value="C:plasma membrane"/>
    <property type="evidence" value="ECO:0007669"/>
    <property type="project" value="UniProtKB-SubCell"/>
</dbReference>
<keyword evidence="9 13" id="KW-0630">Potassium</keyword>
<dbReference type="AlphaFoldDB" id="A0A6L3T290"/>
<keyword evidence="11 13" id="KW-0406">Ion transport</keyword>
<feature type="transmembrane region" description="Helical" evidence="13">
    <location>
        <begin position="109"/>
        <end position="127"/>
    </location>
</feature>
<evidence type="ECO:0000313" key="18">
    <source>
        <dbReference type="Proteomes" id="UP000474159"/>
    </source>
</evidence>
<feature type="transmembrane region" description="Helical" evidence="13">
    <location>
        <begin position="297"/>
        <end position="317"/>
    </location>
</feature>
<feature type="transmembrane region" description="Helical" evidence="13">
    <location>
        <begin position="414"/>
        <end position="438"/>
    </location>
</feature>
<feature type="domain" description="K+ potassium transporter C-terminal" evidence="16">
    <location>
        <begin position="526"/>
        <end position="672"/>
    </location>
</feature>
<keyword evidence="7 13" id="KW-0812">Transmembrane</keyword>
<feature type="transmembrane region" description="Helical" evidence="13">
    <location>
        <begin position="474"/>
        <end position="492"/>
    </location>
</feature>
<dbReference type="Proteomes" id="UP000474159">
    <property type="component" value="Unassembled WGS sequence"/>
</dbReference>
<keyword evidence="3 13" id="KW-0813">Transport</keyword>
<feature type="transmembrane region" description="Helical" evidence="13">
    <location>
        <begin position="148"/>
        <end position="166"/>
    </location>
</feature>
<dbReference type="EMBL" id="VZZK01000010">
    <property type="protein sequence ID" value="KAB1079026.1"/>
    <property type="molecule type" value="Genomic_DNA"/>
</dbReference>
<evidence type="ECO:0000256" key="8">
    <source>
        <dbReference type="ARBA" id="ARBA00022847"/>
    </source>
</evidence>
<sequence>MTQSASSSAPGAQPAAAAGPAETAAAPAAGGPAAGEGGGAVPMPAGALDLPDGAQAHPPVSFWTLVVGSVGVVYGDIGTSPLYAFREALGPARSDNILLAEEVLGTASLILWALLLIVTIKYVAILLRMDNNGEGGILSLMALARKSLGGSRVVLTLGLLGASLFYGDAVITPAISVLSAVEGLKLVTPAFENSVLPITVAIIAALFLVQSRGTSKVAAFFGPVMVVWFLALALAALPHIIANPSVFWAFHPWYAVHYLLGHGSGALVALGAVFLAVTGAEALFADLGHFGRRPIQVAWLGLVAPCLVLNYLGQTALVLAKPDTTDPFYQLVPEWGLIPMVILATLATVTASQAVITGAFSLSRQAIQLGLLPRLEIRHTSEAHSGQIYLPQINTLLLIGVVVLAVMFRSSSALASAYGIAVTGTMLLTATLSFIVLWRYWRWSPIAAAAVIMPFIVVEFLFMLSNLLKVFEGGYVPLLVAGCLIVLMWTWVRGVTILFNKTRKTDVPLTELVGMLEKSPPHHVRGTAVFLTSDPEIAPAALLHNLKHNKVLHEKNVILTVETVDTPRSNLADKVRIEPIGPHFSKVVMKFGYMETPNIPKTLTLLRKQGFKFDIMATSFFLSRRSIRPAAHSGMPLWQDRIFITLAKNANDATDFFQIPTGRVVEVGTQVTV</sequence>
<evidence type="ECO:0000256" key="7">
    <source>
        <dbReference type="ARBA" id="ARBA00022692"/>
    </source>
</evidence>
<dbReference type="Pfam" id="PF02705">
    <property type="entry name" value="K_trans"/>
    <property type="match status" value="1"/>
</dbReference>
<feature type="domain" description="K+ potassium transporter integral membrane" evidence="15">
    <location>
        <begin position="66"/>
        <end position="513"/>
    </location>
</feature>
<dbReference type="Pfam" id="PF22776">
    <property type="entry name" value="K_trans_C"/>
    <property type="match status" value="1"/>
</dbReference>
<evidence type="ECO:0000256" key="2">
    <source>
        <dbReference type="ARBA" id="ARBA00007019"/>
    </source>
</evidence>
<evidence type="ECO:0000256" key="14">
    <source>
        <dbReference type="SAM" id="MobiDB-lite"/>
    </source>
</evidence>
<gene>
    <name evidence="13" type="primary">kup</name>
    <name evidence="17" type="ORF">F6X53_11610</name>
</gene>
<keyword evidence="18" id="KW-1185">Reference proteome</keyword>
<feature type="transmembrane region" description="Helical" evidence="13">
    <location>
        <begin position="220"/>
        <end position="242"/>
    </location>
</feature>
<evidence type="ECO:0000256" key="10">
    <source>
        <dbReference type="ARBA" id="ARBA00022989"/>
    </source>
</evidence>
<keyword evidence="10 13" id="KW-1133">Transmembrane helix</keyword>
<comment type="similarity">
    <text evidence="2 13">Belongs to the HAK/KUP transporter (TC 2.A.72) family.</text>
</comment>
<keyword evidence="12 13" id="KW-0472">Membrane</keyword>
<dbReference type="HAMAP" id="MF_01522">
    <property type="entry name" value="Kup"/>
    <property type="match status" value="1"/>
</dbReference>
<feature type="region of interest" description="Disordered" evidence="14">
    <location>
        <begin position="1"/>
        <end position="36"/>
    </location>
</feature>
<keyword evidence="4 13" id="KW-1003">Cell membrane</keyword>
<keyword evidence="8 13" id="KW-0769">Symport</keyword>
<evidence type="ECO:0000256" key="6">
    <source>
        <dbReference type="ARBA" id="ARBA00022538"/>
    </source>
</evidence>
<evidence type="ECO:0000256" key="12">
    <source>
        <dbReference type="ARBA" id="ARBA00023136"/>
    </source>
</evidence>
<evidence type="ECO:0000256" key="1">
    <source>
        <dbReference type="ARBA" id="ARBA00004141"/>
    </source>
</evidence>
<feature type="transmembrane region" description="Helical" evidence="13">
    <location>
        <begin position="262"/>
        <end position="285"/>
    </location>
</feature>
<dbReference type="PANTHER" id="PTHR30540">
    <property type="entry name" value="OSMOTIC STRESS POTASSIUM TRANSPORTER"/>
    <property type="match status" value="1"/>
</dbReference>
<feature type="compositionally biased region" description="Low complexity" evidence="14">
    <location>
        <begin position="9"/>
        <end position="31"/>
    </location>
</feature>
<dbReference type="InterPro" id="IPR053951">
    <property type="entry name" value="K_trans_N"/>
</dbReference>
<evidence type="ECO:0000259" key="15">
    <source>
        <dbReference type="Pfam" id="PF02705"/>
    </source>
</evidence>
<dbReference type="OrthoDB" id="9805577at2"/>
<evidence type="ECO:0000259" key="16">
    <source>
        <dbReference type="Pfam" id="PF22776"/>
    </source>
</evidence>
<keyword evidence="5" id="KW-0997">Cell inner membrane</keyword>
<evidence type="ECO:0000313" key="17">
    <source>
        <dbReference type="EMBL" id="KAB1079026.1"/>
    </source>
</evidence>
<organism evidence="17 18">
    <name type="scientific">Methylobacterium soli</name>
    <dbReference type="NCBI Taxonomy" id="553447"/>
    <lineage>
        <taxon>Bacteria</taxon>
        <taxon>Pseudomonadati</taxon>
        <taxon>Pseudomonadota</taxon>
        <taxon>Alphaproteobacteria</taxon>
        <taxon>Hyphomicrobiales</taxon>
        <taxon>Methylobacteriaceae</taxon>
        <taxon>Methylobacterium</taxon>
    </lineage>
</organism>
<comment type="caution">
    <text evidence="17">The sequence shown here is derived from an EMBL/GenBank/DDBJ whole genome shotgun (WGS) entry which is preliminary data.</text>
</comment>
<dbReference type="GO" id="GO:0015293">
    <property type="term" value="F:symporter activity"/>
    <property type="evidence" value="ECO:0007669"/>
    <property type="project" value="UniProtKB-UniRule"/>
</dbReference>
<comment type="subcellular location">
    <subcellularLocation>
        <location evidence="13">Cell membrane</location>
        <topology evidence="13">Multi-pass membrane protein</topology>
    </subcellularLocation>
    <subcellularLocation>
        <location evidence="1">Membrane</location>
        <topology evidence="1">Multi-pass membrane protein</topology>
    </subcellularLocation>
</comment>
<name>A0A6L3T290_9HYPH</name>
<evidence type="ECO:0000256" key="5">
    <source>
        <dbReference type="ARBA" id="ARBA00022519"/>
    </source>
</evidence>
<reference evidence="17 18" key="1">
    <citation type="submission" date="2019-09" db="EMBL/GenBank/DDBJ databases">
        <title>YIM 48816 draft genome.</title>
        <authorList>
            <person name="Jiang L."/>
        </authorList>
    </citation>
    <scope>NUCLEOTIDE SEQUENCE [LARGE SCALE GENOMIC DNA]</scope>
    <source>
        <strain evidence="17 18">YIM 48816</strain>
    </source>
</reference>
<dbReference type="PANTHER" id="PTHR30540:SF79">
    <property type="entry name" value="LOW AFFINITY POTASSIUM TRANSPORT SYSTEM PROTEIN KUP"/>
    <property type="match status" value="1"/>
</dbReference>
<feature type="transmembrane region" description="Helical" evidence="13">
    <location>
        <begin position="388"/>
        <end position="408"/>
    </location>
</feature>
<feature type="transmembrane region" description="Helical" evidence="13">
    <location>
        <begin position="186"/>
        <end position="208"/>
    </location>
</feature>
<evidence type="ECO:0000256" key="3">
    <source>
        <dbReference type="ARBA" id="ARBA00022448"/>
    </source>
</evidence>
<dbReference type="RefSeq" id="WP_151000191.1">
    <property type="nucleotide sequence ID" value="NZ_BPQY01000047.1"/>
</dbReference>